<dbReference type="EMBL" id="JAQIZT010000011">
    <property type="protein sequence ID" value="KAJ6980085.1"/>
    <property type="molecule type" value="Genomic_DNA"/>
</dbReference>
<comment type="caution">
    <text evidence="2">The sequence shown here is derived from an EMBL/GenBank/DDBJ whole genome shotgun (WGS) entry which is preliminary data.</text>
</comment>
<dbReference type="Proteomes" id="UP001164929">
    <property type="component" value="Chromosome 11"/>
</dbReference>
<feature type="signal peptide" evidence="1">
    <location>
        <begin position="1"/>
        <end position="17"/>
    </location>
</feature>
<keyword evidence="3" id="KW-1185">Reference proteome</keyword>
<reference evidence="2" key="1">
    <citation type="journal article" date="2023" name="Mol. Ecol. Resour.">
        <title>Chromosome-level genome assembly of a triploid poplar Populus alba 'Berolinensis'.</title>
        <authorList>
            <person name="Chen S."/>
            <person name="Yu Y."/>
            <person name="Wang X."/>
            <person name="Wang S."/>
            <person name="Zhang T."/>
            <person name="Zhou Y."/>
            <person name="He R."/>
            <person name="Meng N."/>
            <person name="Wang Y."/>
            <person name="Liu W."/>
            <person name="Liu Z."/>
            <person name="Liu J."/>
            <person name="Guo Q."/>
            <person name="Huang H."/>
            <person name="Sederoff R.R."/>
            <person name="Wang G."/>
            <person name="Qu G."/>
            <person name="Chen S."/>
        </authorList>
    </citation>
    <scope>NUCLEOTIDE SEQUENCE</scope>
    <source>
        <strain evidence="2">SC-2020</strain>
    </source>
</reference>
<evidence type="ECO:0000313" key="2">
    <source>
        <dbReference type="EMBL" id="KAJ6980085.1"/>
    </source>
</evidence>
<evidence type="ECO:0000256" key="1">
    <source>
        <dbReference type="SAM" id="SignalP"/>
    </source>
</evidence>
<organism evidence="2 3">
    <name type="scientific">Populus alba x Populus x berolinensis</name>
    <dbReference type="NCBI Taxonomy" id="444605"/>
    <lineage>
        <taxon>Eukaryota</taxon>
        <taxon>Viridiplantae</taxon>
        <taxon>Streptophyta</taxon>
        <taxon>Embryophyta</taxon>
        <taxon>Tracheophyta</taxon>
        <taxon>Spermatophyta</taxon>
        <taxon>Magnoliopsida</taxon>
        <taxon>eudicotyledons</taxon>
        <taxon>Gunneridae</taxon>
        <taxon>Pentapetalae</taxon>
        <taxon>rosids</taxon>
        <taxon>fabids</taxon>
        <taxon>Malpighiales</taxon>
        <taxon>Salicaceae</taxon>
        <taxon>Saliceae</taxon>
        <taxon>Populus</taxon>
    </lineage>
</organism>
<feature type="chain" id="PRO_5042088884" evidence="1">
    <location>
        <begin position="18"/>
        <end position="40"/>
    </location>
</feature>
<gene>
    <name evidence="2" type="ORF">NC653_028035</name>
</gene>
<keyword evidence="1" id="KW-0732">Signal</keyword>
<protein>
    <submittedName>
        <fullName evidence="2">Uncharacterized protein</fullName>
    </submittedName>
</protein>
<dbReference type="AlphaFoldDB" id="A0AAD6M7U5"/>
<sequence length="40" mass="4755">MWLCCAVIFILYIFVSYESDGCKLLIENYKLFLYGFIHGK</sequence>
<proteinExistence type="predicted"/>
<name>A0AAD6M7U5_9ROSI</name>
<accession>A0AAD6M7U5</accession>
<evidence type="ECO:0000313" key="3">
    <source>
        <dbReference type="Proteomes" id="UP001164929"/>
    </source>
</evidence>